<evidence type="ECO:0000313" key="2">
    <source>
        <dbReference type="EMBL" id="PTH79503.1"/>
    </source>
</evidence>
<reference evidence="1" key="1">
    <citation type="submission" date="2017-07" db="EMBL/GenBank/DDBJ databases">
        <authorList>
            <person name="Sun Z.S."/>
            <person name="Albrecht U."/>
            <person name="Echele G."/>
            <person name="Lee C.C."/>
        </authorList>
    </citation>
    <scope>NUCLEOTIDE SEQUENCE</scope>
    <source>
        <strain evidence="1">172</strain>
    </source>
</reference>
<evidence type="ECO:0000313" key="3">
    <source>
        <dbReference type="Proteomes" id="UP000241986"/>
    </source>
</evidence>
<protein>
    <submittedName>
        <fullName evidence="1">Uncharacterized protein</fullName>
    </submittedName>
</protein>
<dbReference type="EMBL" id="MF495680">
    <property type="protein sequence ID" value="ASU10192.1"/>
    <property type="molecule type" value="Genomic_DNA"/>
</dbReference>
<dbReference type="AlphaFoldDB" id="A0A223LYA4"/>
<dbReference type="NCBIfam" id="NF042415">
    <property type="entry name" value="STY0301_fam"/>
    <property type="match status" value="1"/>
</dbReference>
<sequence length="132" mass="14928">MLLTTLALAASLQFDCPATIETRQQLLTPQQGWQAFTRNDDGKPDETLSHRLDNLALFDGDPAELAQLKPDNGDSDETHYWSQLDSSLRPLYLVCRYQNSAITLQQALPVGISYCRVNQRDRYTLLGLVCRK</sequence>
<accession>A0A223LYA4</accession>
<name>A0A223LYA4_AERVE</name>
<organism evidence="1">
    <name type="scientific">Aeromonas veronii</name>
    <dbReference type="NCBI Taxonomy" id="654"/>
    <lineage>
        <taxon>Bacteria</taxon>
        <taxon>Pseudomonadati</taxon>
        <taxon>Pseudomonadota</taxon>
        <taxon>Gammaproteobacteria</taxon>
        <taxon>Aeromonadales</taxon>
        <taxon>Aeromonadaceae</taxon>
        <taxon>Aeromonas</taxon>
    </lineage>
</organism>
<gene>
    <name evidence="2" type="ORF">DAA48_19560</name>
</gene>
<dbReference type="RefSeq" id="WP_106843464.1">
    <property type="nucleotide sequence ID" value="NZ_CAWNYM010000048.1"/>
</dbReference>
<dbReference type="InterPro" id="IPR049973">
    <property type="entry name" value="STY0301-like"/>
</dbReference>
<dbReference type="Proteomes" id="UP000241986">
    <property type="component" value="Unassembled WGS sequence"/>
</dbReference>
<reference evidence="2 3" key="2">
    <citation type="submission" date="2018-03" db="EMBL/GenBank/DDBJ databases">
        <title>Aeromonas veronii whole genome sequencing and analysis.</title>
        <authorList>
            <person name="Xie H."/>
            <person name="Liu T."/>
            <person name="Wang K."/>
        </authorList>
    </citation>
    <scope>NUCLEOTIDE SEQUENCE [LARGE SCALE GENOMIC DNA]</scope>
    <source>
        <strain evidence="2 3">XH.VA.1</strain>
    </source>
</reference>
<evidence type="ECO:0000313" key="1">
    <source>
        <dbReference type="EMBL" id="ASU10192.1"/>
    </source>
</evidence>
<dbReference type="EMBL" id="PZKL01000041">
    <property type="protein sequence ID" value="PTH79503.1"/>
    <property type="molecule type" value="Genomic_DNA"/>
</dbReference>
<proteinExistence type="predicted"/>